<dbReference type="PANTHER" id="PTHR42951">
    <property type="entry name" value="METALLO-BETA-LACTAMASE DOMAIN-CONTAINING"/>
    <property type="match status" value="1"/>
</dbReference>
<dbReference type="Proteomes" id="UP000261032">
    <property type="component" value="Unassembled WGS sequence"/>
</dbReference>
<dbReference type="SUPFAM" id="SSF56281">
    <property type="entry name" value="Metallo-hydrolase/oxidoreductase"/>
    <property type="match status" value="1"/>
</dbReference>
<dbReference type="GO" id="GO:0016787">
    <property type="term" value="F:hydrolase activity"/>
    <property type="evidence" value="ECO:0007669"/>
    <property type="project" value="UniProtKB-KW"/>
</dbReference>
<sequence length="220" mass="25306">MEVTEYAKDLYILDDGQVREFLIIGRNEAILIDTGFPETKIINEVQKLTSFPLKVLLTHGDGDHCGGLDSFQECYVHQGDKGLIKTTIKINCLKEKDLIEIGDYCFEVIEIPGHTYGSIAFLDIQKKLLIVGDIVQLGPIYMFGEHRNLDLYIHSLEKLNTYQNQIETILPSHNRYPLTKEYIGHCLSDARLLKAHKLLGVKHQFLPCREYRGKKISFYY</sequence>
<name>A0A3E3E8X5_9FIRM</name>
<dbReference type="InterPro" id="IPR050855">
    <property type="entry name" value="NDM-1-like"/>
</dbReference>
<proteinExistence type="predicted"/>
<evidence type="ECO:0000313" key="2">
    <source>
        <dbReference type="EMBL" id="RGD79122.1"/>
    </source>
</evidence>
<dbReference type="PANTHER" id="PTHR42951:SF22">
    <property type="entry name" value="METALLO BETA-LACTAMASE SUPERFAMILY LIPOPROTEIN"/>
    <property type="match status" value="1"/>
</dbReference>
<dbReference type="InterPro" id="IPR036866">
    <property type="entry name" value="RibonucZ/Hydroxyglut_hydro"/>
</dbReference>
<organism evidence="2 3">
    <name type="scientific">Thomasclavelia ramosa</name>
    <dbReference type="NCBI Taxonomy" id="1547"/>
    <lineage>
        <taxon>Bacteria</taxon>
        <taxon>Bacillati</taxon>
        <taxon>Bacillota</taxon>
        <taxon>Erysipelotrichia</taxon>
        <taxon>Erysipelotrichales</taxon>
        <taxon>Coprobacillaceae</taxon>
        <taxon>Thomasclavelia</taxon>
    </lineage>
</organism>
<feature type="domain" description="Metallo-beta-lactamase" evidence="1">
    <location>
        <begin position="17"/>
        <end position="173"/>
    </location>
</feature>
<dbReference type="SMART" id="SM00849">
    <property type="entry name" value="Lactamase_B"/>
    <property type="match status" value="1"/>
</dbReference>
<dbReference type="Gene3D" id="3.60.15.10">
    <property type="entry name" value="Ribonuclease Z/Hydroxyacylglutathione hydrolase-like"/>
    <property type="match status" value="1"/>
</dbReference>
<keyword evidence="2" id="KW-0378">Hydrolase</keyword>
<gene>
    <name evidence="2" type="ORF">DXB93_16520</name>
</gene>
<evidence type="ECO:0000313" key="3">
    <source>
        <dbReference type="Proteomes" id="UP000261032"/>
    </source>
</evidence>
<dbReference type="RefSeq" id="WP_117582488.1">
    <property type="nucleotide sequence ID" value="NZ_CAACVM010000027.1"/>
</dbReference>
<dbReference type="CDD" id="cd07712">
    <property type="entry name" value="MBLAC2-like_MBL-fold"/>
    <property type="match status" value="1"/>
</dbReference>
<dbReference type="EMBL" id="QUSL01000039">
    <property type="protein sequence ID" value="RGD79122.1"/>
    <property type="molecule type" value="Genomic_DNA"/>
</dbReference>
<dbReference type="AlphaFoldDB" id="A0A3E3E8X5"/>
<dbReference type="InterPro" id="IPR001279">
    <property type="entry name" value="Metallo-B-lactamas"/>
</dbReference>
<accession>A0A3E3E8X5</accession>
<reference evidence="2 3" key="1">
    <citation type="submission" date="2018-08" db="EMBL/GenBank/DDBJ databases">
        <title>A genome reference for cultivated species of the human gut microbiota.</title>
        <authorList>
            <person name="Zou Y."/>
            <person name="Xue W."/>
            <person name="Luo G."/>
        </authorList>
    </citation>
    <scope>NUCLEOTIDE SEQUENCE [LARGE SCALE GENOMIC DNA]</scope>
    <source>
        <strain evidence="2 3">OM06-4</strain>
    </source>
</reference>
<dbReference type="Pfam" id="PF00753">
    <property type="entry name" value="Lactamase_B"/>
    <property type="match status" value="1"/>
</dbReference>
<evidence type="ECO:0000259" key="1">
    <source>
        <dbReference type="SMART" id="SM00849"/>
    </source>
</evidence>
<protein>
    <submittedName>
        <fullName evidence="2">MBL fold metallo-hydrolase</fullName>
    </submittedName>
</protein>
<comment type="caution">
    <text evidence="2">The sequence shown here is derived from an EMBL/GenBank/DDBJ whole genome shotgun (WGS) entry which is preliminary data.</text>
</comment>